<accession>A0ABX1B7S8</accession>
<comment type="caution">
    <text evidence="1">The sequence shown here is derived from an EMBL/GenBank/DDBJ whole genome shotgun (WGS) entry which is preliminary data.</text>
</comment>
<gene>
    <name evidence="1" type="ORF">HCN51_16240</name>
</gene>
<sequence length="61" mass="6958">MTGTITTATLDVRGATLYYEVRGQDPFVERRRPDGRRLVRPVSYAVRERCSVSPVRASTTW</sequence>
<evidence type="ECO:0000313" key="1">
    <source>
        <dbReference type="EMBL" id="NJP90988.1"/>
    </source>
</evidence>
<name>A0ABX1B7S8_9ACTN</name>
<dbReference type="RefSeq" id="WP_168010451.1">
    <property type="nucleotide sequence ID" value="NZ_JAATEP010000010.1"/>
</dbReference>
<dbReference type="Proteomes" id="UP000696294">
    <property type="component" value="Unassembled WGS sequence"/>
</dbReference>
<protein>
    <submittedName>
        <fullName evidence="1">Uncharacterized protein</fullName>
    </submittedName>
</protein>
<evidence type="ECO:0000313" key="2">
    <source>
        <dbReference type="Proteomes" id="UP000696294"/>
    </source>
</evidence>
<reference evidence="1 2" key="1">
    <citation type="submission" date="2020-03" db="EMBL/GenBank/DDBJ databases">
        <title>WGS of actinomycetes isolated from Thailand.</title>
        <authorList>
            <person name="Thawai C."/>
        </authorList>
    </citation>
    <scope>NUCLEOTIDE SEQUENCE [LARGE SCALE GENOMIC DNA]</scope>
    <source>
        <strain evidence="1 2">FMUSA5-5</strain>
    </source>
</reference>
<keyword evidence="2" id="KW-1185">Reference proteome</keyword>
<dbReference type="EMBL" id="JAATEP010000010">
    <property type="protein sequence ID" value="NJP90988.1"/>
    <property type="molecule type" value="Genomic_DNA"/>
</dbReference>
<organism evidence="1 2">
    <name type="scientific">Nonomuraea composti</name>
    <dbReference type="NCBI Taxonomy" id="2720023"/>
    <lineage>
        <taxon>Bacteria</taxon>
        <taxon>Bacillati</taxon>
        <taxon>Actinomycetota</taxon>
        <taxon>Actinomycetes</taxon>
        <taxon>Streptosporangiales</taxon>
        <taxon>Streptosporangiaceae</taxon>
        <taxon>Nonomuraea</taxon>
    </lineage>
</organism>
<proteinExistence type="predicted"/>